<organism evidence="2 3">
    <name type="scientific">Chryseobacterium oncorhynchi</name>
    <dbReference type="NCBI Taxonomy" id="741074"/>
    <lineage>
        <taxon>Bacteria</taxon>
        <taxon>Pseudomonadati</taxon>
        <taxon>Bacteroidota</taxon>
        <taxon>Flavobacteriia</taxon>
        <taxon>Flavobacteriales</taxon>
        <taxon>Weeksellaceae</taxon>
        <taxon>Chryseobacterium group</taxon>
        <taxon>Chryseobacterium</taxon>
    </lineage>
</organism>
<accession>A0A316WG02</accession>
<evidence type="ECO:0000313" key="2">
    <source>
        <dbReference type="EMBL" id="PWN60049.1"/>
    </source>
</evidence>
<dbReference type="EMBL" id="PPEI02000009">
    <property type="protein sequence ID" value="PWN60049.1"/>
    <property type="molecule type" value="Genomic_DNA"/>
</dbReference>
<feature type="signal peptide" evidence="1">
    <location>
        <begin position="1"/>
        <end position="39"/>
    </location>
</feature>
<reference evidence="2" key="1">
    <citation type="submission" date="2018-04" db="EMBL/GenBank/DDBJ databases">
        <title>Draft Genome Sequences of Chryseobacterium lactis NCTC11390T isolated from milk, Chryseobacterium oncorhynchi 701B-08T from rainbow trout, and Chryseobacterium viscerum 687B-08T from diseased fish.</title>
        <authorList>
            <person name="Jeong J.-J."/>
            <person name="Lee Y.J."/>
            <person name="Pathiraja D."/>
            <person name="Park B."/>
            <person name="Choi I.-G."/>
            <person name="Kim K.D."/>
        </authorList>
    </citation>
    <scope>NUCLEOTIDE SEQUENCE [LARGE SCALE GENOMIC DNA]</scope>
    <source>
        <strain evidence="2">701B-08</strain>
    </source>
</reference>
<name>A0A316WG02_9FLAO</name>
<protein>
    <recommendedName>
        <fullName evidence="4">Outer membrane protein beta-barrel domain-containing protein</fullName>
    </recommendedName>
</protein>
<comment type="caution">
    <text evidence="2">The sequence shown here is derived from an EMBL/GenBank/DDBJ whole genome shotgun (WGS) entry which is preliminary data.</text>
</comment>
<sequence length="233" mass="27392">MKYSSAGVKSRHKAMLSFRFSKKKALLILSFFIPLTLDAQDSDWRNQFVKWNLESKYNFGSYIGKNKNESQKSFERFSFIISVDVALNENDVFDSSSLYLQPYFEVGLPFNSKEKNIVFTNYSAGVHLKRFINTGNQKFNLYFLIGSKLEILESRIKYLKYGEEHSYKELKNDVLIDAGIGYTITDRFEFYFIYTRGLNKIYLLDDYFTKTGVQTFSFGLRLGLNRNWWFTGK</sequence>
<dbReference type="AlphaFoldDB" id="A0A316WG02"/>
<evidence type="ECO:0000256" key="1">
    <source>
        <dbReference type="SAM" id="SignalP"/>
    </source>
</evidence>
<proteinExistence type="predicted"/>
<feature type="chain" id="PRO_5016354931" description="Outer membrane protein beta-barrel domain-containing protein" evidence="1">
    <location>
        <begin position="40"/>
        <end position="233"/>
    </location>
</feature>
<keyword evidence="3" id="KW-1185">Reference proteome</keyword>
<dbReference type="Proteomes" id="UP000236182">
    <property type="component" value="Unassembled WGS sequence"/>
</dbReference>
<evidence type="ECO:0008006" key="4">
    <source>
        <dbReference type="Google" id="ProtNLM"/>
    </source>
</evidence>
<gene>
    <name evidence="2" type="ORF">C1638_021005</name>
</gene>
<keyword evidence="1" id="KW-0732">Signal</keyword>
<evidence type="ECO:0000313" key="3">
    <source>
        <dbReference type="Proteomes" id="UP000236182"/>
    </source>
</evidence>